<reference evidence="1 2" key="1">
    <citation type="submission" date="2020-08" db="EMBL/GenBank/DDBJ databases">
        <title>Genomic Encyclopedia of Type Strains, Phase IV (KMG-V): Genome sequencing to study the core and pangenomes of soil and plant-associated prokaryotes.</title>
        <authorList>
            <person name="Whitman W."/>
        </authorList>
    </citation>
    <scope>NUCLEOTIDE SEQUENCE [LARGE SCALE GENOMIC DNA]</scope>
    <source>
        <strain evidence="1 2">X5P3</strain>
    </source>
</reference>
<dbReference type="RefSeq" id="WP_184259456.1">
    <property type="nucleotide sequence ID" value="NZ_JACHIO010000024.1"/>
</dbReference>
<dbReference type="Proteomes" id="UP000584867">
    <property type="component" value="Unassembled WGS sequence"/>
</dbReference>
<accession>A0A7W8ECZ5</accession>
<protein>
    <recommendedName>
        <fullName evidence="3">RiboL-PSP-HEPN domain-containing protein</fullName>
    </recommendedName>
</protein>
<evidence type="ECO:0008006" key="3">
    <source>
        <dbReference type="Google" id="ProtNLM"/>
    </source>
</evidence>
<dbReference type="AlphaFoldDB" id="A0A7W8ECZ5"/>
<organism evidence="1 2">
    <name type="scientific">Granulicella mallensis</name>
    <dbReference type="NCBI Taxonomy" id="940614"/>
    <lineage>
        <taxon>Bacteria</taxon>
        <taxon>Pseudomonadati</taxon>
        <taxon>Acidobacteriota</taxon>
        <taxon>Terriglobia</taxon>
        <taxon>Terriglobales</taxon>
        <taxon>Acidobacteriaceae</taxon>
        <taxon>Granulicella</taxon>
    </lineage>
</organism>
<gene>
    <name evidence="1" type="ORF">HDF15_004529</name>
</gene>
<evidence type="ECO:0000313" key="1">
    <source>
        <dbReference type="EMBL" id="MBB5066155.1"/>
    </source>
</evidence>
<proteinExistence type="predicted"/>
<dbReference type="EMBL" id="JACHIO010000024">
    <property type="protein sequence ID" value="MBB5066155.1"/>
    <property type="molecule type" value="Genomic_DNA"/>
</dbReference>
<evidence type="ECO:0000313" key="2">
    <source>
        <dbReference type="Proteomes" id="UP000584867"/>
    </source>
</evidence>
<sequence>MSTNPNSKAKATRRLRNILADNTACEQRVKMMLDAITVAHEFTRDRQEQSMLETAASISRLDIPADLVSWFRNNIPTISVKRASDLSSSMRAASLIFAHSHLDKALNQLLMLSVLLRPSDWNERINDSCQTKYSLKDLRSIDPLKMAINATNQFLTRQKHAKITKRNTMLLRYVGKYPASPNYHRLDTQALELFDAMRHQLIHESSHNGLDLSEATGQRCLAVVSHVGSLIESVAQYIDIPFDEVDSLEPVGEVGESDVEKVES</sequence>
<name>A0A7W8ECZ5_9BACT</name>
<comment type="caution">
    <text evidence="1">The sequence shown here is derived from an EMBL/GenBank/DDBJ whole genome shotgun (WGS) entry which is preliminary data.</text>
</comment>